<dbReference type="OrthoDB" id="6636470at2"/>
<evidence type="ECO:0000313" key="3">
    <source>
        <dbReference type="Proteomes" id="UP000281332"/>
    </source>
</evidence>
<dbReference type="AlphaFoldDB" id="A0A3N4NFW3"/>
<organism evidence="2 3">
    <name type="scientific">Candidatus Pantoea deserta</name>
    <dbReference type="NCBI Taxonomy" id="1869313"/>
    <lineage>
        <taxon>Bacteria</taxon>
        <taxon>Pseudomonadati</taxon>
        <taxon>Pseudomonadota</taxon>
        <taxon>Gammaproteobacteria</taxon>
        <taxon>Enterobacterales</taxon>
        <taxon>Erwiniaceae</taxon>
        <taxon>Pantoea</taxon>
    </lineage>
</organism>
<evidence type="ECO:0000313" key="2">
    <source>
        <dbReference type="EMBL" id="RPD93217.1"/>
    </source>
</evidence>
<dbReference type="EMBL" id="RMVG01000031">
    <property type="protein sequence ID" value="RPD93217.1"/>
    <property type="molecule type" value="Genomic_DNA"/>
</dbReference>
<sequence>MKRAILLTLLALPITDVAAATQLIVCEPASKNDMSATGIWPVPYLTQNKLCFNMKAQTGNTCVKNGLTTTWFTEAVIITVDGESMGRDDTWFRVARPTVNEREIEYTIEASRDKKQWISMSRVSINRISGQAVDWLIREHGGTSYNCHLEGKKL</sequence>
<protein>
    <submittedName>
        <fullName evidence="2">Uncharacterized protein</fullName>
    </submittedName>
</protein>
<dbReference type="Proteomes" id="UP000281332">
    <property type="component" value="Unassembled WGS sequence"/>
</dbReference>
<reference evidence="2 3" key="1">
    <citation type="submission" date="2018-11" db="EMBL/GenBank/DDBJ databases">
        <title>Whole genome sequencing of Pantoea sp. RIT388.</title>
        <authorList>
            <person name="Gan H.M."/>
            <person name="Hudson A.O."/>
        </authorList>
    </citation>
    <scope>NUCLEOTIDE SEQUENCE [LARGE SCALE GENOMIC DNA]</scope>
    <source>
        <strain evidence="2 3">RIT388</strain>
    </source>
</reference>
<keyword evidence="3" id="KW-1185">Reference proteome</keyword>
<proteinExistence type="predicted"/>
<evidence type="ECO:0000256" key="1">
    <source>
        <dbReference type="SAM" id="SignalP"/>
    </source>
</evidence>
<name>A0A3N4NFW3_9GAMM</name>
<gene>
    <name evidence="2" type="ORF">BBB56_22555</name>
</gene>
<feature type="signal peptide" evidence="1">
    <location>
        <begin position="1"/>
        <end position="19"/>
    </location>
</feature>
<feature type="chain" id="PRO_5018150591" evidence="1">
    <location>
        <begin position="20"/>
        <end position="154"/>
    </location>
</feature>
<accession>A0A3N4NFW3</accession>
<keyword evidence="1" id="KW-0732">Signal</keyword>
<dbReference type="RefSeq" id="WP_123803115.1">
    <property type="nucleotide sequence ID" value="NZ_RMVG01000031.1"/>
</dbReference>
<comment type="caution">
    <text evidence="2">The sequence shown here is derived from an EMBL/GenBank/DDBJ whole genome shotgun (WGS) entry which is preliminary data.</text>
</comment>